<protein>
    <submittedName>
        <fullName evidence="2">Uncharacterized protein</fullName>
    </submittedName>
</protein>
<dbReference type="GeneID" id="110804055"/>
<reference evidence="1" key="1">
    <citation type="journal article" date="2021" name="Nat. Commun.">
        <title>Genomic analyses provide insights into spinach domestication and the genetic basis of agronomic traits.</title>
        <authorList>
            <person name="Cai X."/>
            <person name="Sun X."/>
            <person name="Xu C."/>
            <person name="Sun H."/>
            <person name="Wang X."/>
            <person name="Ge C."/>
            <person name="Zhang Z."/>
            <person name="Wang Q."/>
            <person name="Fei Z."/>
            <person name="Jiao C."/>
            <person name="Wang Q."/>
        </authorList>
    </citation>
    <scope>NUCLEOTIDE SEQUENCE [LARGE SCALE GENOMIC DNA]</scope>
    <source>
        <strain evidence="1">cv. Varoflay</strain>
    </source>
</reference>
<keyword evidence="1" id="KW-1185">Reference proteome</keyword>
<dbReference type="AlphaFoldDB" id="A0A9R0JE69"/>
<sequence length="115" mass="12780">MDIFINFTTNCLTIGLTSTYSSRGWTWAKTMICVLSGTGTRHTLVSDNQEAAGQVASAVVTLPQRRPELGGRRISQNLYRSTSTTSTPTWNQPFSISTTGVRMVDRRRMVDKMMA</sequence>
<dbReference type="RefSeq" id="XP_021865308.1">
    <property type="nucleotide sequence ID" value="XM_022009616.2"/>
</dbReference>
<evidence type="ECO:0000313" key="1">
    <source>
        <dbReference type="Proteomes" id="UP000813463"/>
    </source>
</evidence>
<name>A0A9R0JE69_SPIOL</name>
<dbReference type="Proteomes" id="UP000813463">
    <property type="component" value="Chromosome 1"/>
</dbReference>
<proteinExistence type="predicted"/>
<evidence type="ECO:0000313" key="2">
    <source>
        <dbReference type="RefSeq" id="XP_021865308.1"/>
    </source>
</evidence>
<gene>
    <name evidence="2" type="primary">LOC110804055</name>
</gene>
<accession>A0A9R0JE69</accession>
<dbReference type="KEGG" id="soe:110804055"/>
<organism evidence="1 2">
    <name type="scientific">Spinacia oleracea</name>
    <name type="common">Spinach</name>
    <dbReference type="NCBI Taxonomy" id="3562"/>
    <lineage>
        <taxon>Eukaryota</taxon>
        <taxon>Viridiplantae</taxon>
        <taxon>Streptophyta</taxon>
        <taxon>Embryophyta</taxon>
        <taxon>Tracheophyta</taxon>
        <taxon>Spermatophyta</taxon>
        <taxon>Magnoliopsida</taxon>
        <taxon>eudicotyledons</taxon>
        <taxon>Gunneridae</taxon>
        <taxon>Pentapetalae</taxon>
        <taxon>Caryophyllales</taxon>
        <taxon>Chenopodiaceae</taxon>
        <taxon>Chenopodioideae</taxon>
        <taxon>Anserineae</taxon>
        <taxon>Spinacia</taxon>
    </lineage>
</organism>
<reference evidence="2" key="2">
    <citation type="submission" date="2025-08" db="UniProtKB">
        <authorList>
            <consortium name="RefSeq"/>
        </authorList>
    </citation>
    <scope>IDENTIFICATION</scope>
    <source>
        <tissue evidence="2">Leaf</tissue>
    </source>
</reference>